<dbReference type="SMART" id="SM00034">
    <property type="entry name" value="CLECT"/>
    <property type="match status" value="4"/>
</dbReference>
<dbReference type="PANTHER" id="PTHR22803">
    <property type="entry name" value="MANNOSE, PHOSPHOLIPASE, LECTIN RECEPTOR RELATED"/>
    <property type="match status" value="1"/>
</dbReference>
<dbReference type="OrthoDB" id="6067009at2759"/>
<name>A0A2C9M0C6_BIOGL</name>
<dbReference type="AlphaFoldDB" id="A0A2C9M0C6"/>
<feature type="domain" description="C-type lectin" evidence="1">
    <location>
        <begin position="92"/>
        <end position="199"/>
    </location>
</feature>
<sequence>YKFWIGLESLMSKKDNRWTDNSSIQFLGFGVWSKILWKLSSGLCVYIESKTGYWKTSGCQYISDSGYICKRHIYNEPVDTQTKYSVICTEGSPRTCYTLYKERKPWQEAQRFCKEQNQKLVTITDRQTLVHLMTTVEAESMSIWTGIEFYNDSFLRDSRKIQDPYPWIIGEQPISGCVALKSFVWETQDCKTSLPFLCEERQDTSSDITALRMSTNTVAPSLLSTDFIQGLNPLLVTTSKQIPPNADKDNAVELGKVYFKSSAKRKARSLVLRSCLSGWMQRNNYCYKVVTTKESWHGARQHCESLGANLPSIHSKAENDILISIIINAHCCDVPFDYIHVMEVVAPSSTFIPTVIITTEAPRCAEKDWLYHGGFCYYVSIDQKTWSQSQDVCRNKGAELISLHSEDENNFLLYQLSKRDIGDHTFYWLGLNKLNQSYYKWSDGSPVDYVAWFGRIEPKTVTNTCVLTKSEHVLWSTSACHSSYKYICKVQMNSLGTTEQIKFVCPEGFTGREESDRCFYIGGLQAGLTWHDAKQACRKVSPETVVHIASIKDAKEQAFLNLLMDGNDVNAWIGLEFVSSQVPRFWEDDSPVTYGNWPKINKLLNYELFNPNYQRDVYIEIDRNSCRLGRHTVGCRREKIISVVDPLALKTRCDSG</sequence>
<dbReference type="Gene3D" id="3.10.100.10">
    <property type="entry name" value="Mannose-Binding Protein A, subunit A"/>
    <property type="match status" value="5"/>
</dbReference>
<dbReference type="InterPro" id="IPR050111">
    <property type="entry name" value="C-type_lectin/snaclec_domain"/>
</dbReference>
<dbReference type="CDD" id="cd00037">
    <property type="entry name" value="CLECT"/>
    <property type="match status" value="4"/>
</dbReference>
<evidence type="ECO:0000259" key="1">
    <source>
        <dbReference type="PROSITE" id="PS50041"/>
    </source>
</evidence>
<dbReference type="VEuPathDB" id="VectorBase:BGLAX_030926"/>
<dbReference type="InterPro" id="IPR001304">
    <property type="entry name" value="C-type_lectin-like"/>
</dbReference>
<dbReference type="KEGG" id="bgt:106075791"/>
<dbReference type="InterPro" id="IPR016186">
    <property type="entry name" value="C-type_lectin-like/link_sf"/>
</dbReference>
<evidence type="ECO:0000313" key="2">
    <source>
        <dbReference type="EnsemblMetazoa" id="BGLB037059-PA"/>
    </source>
</evidence>
<dbReference type="InterPro" id="IPR016187">
    <property type="entry name" value="CTDL_fold"/>
</dbReference>
<feature type="domain" description="C-type lectin" evidence="1">
    <location>
        <begin position="514"/>
        <end position="598"/>
    </location>
</feature>
<dbReference type="SUPFAM" id="SSF56436">
    <property type="entry name" value="C-type lectin-like"/>
    <property type="match status" value="5"/>
</dbReference>
<dbReference type="PROSITE" id="PS50041">
    <property type="entry name" value="C_TYPE_LECTIN_2"/>
    <property type="match status" value="4"/>
</dbReference>
<protein>
    <recommendedName>
        <fullName evidence="1">C-type lectin domain-containing protein</fullName>
    </recommendedName>
</protein>
<accession>A0A2C9M0C6</accession>
<dbReference type="VEuPathDB" id="VectorBase:BGLB037059"/>
<reference evidence="2" key="1">
    <citation type="submission" date="2020-05" db="UniProtKB">
        <authorList>
            <consortium name="EnsemblMetazoa"/>
        </authorList>
    </citation>
    <scope>IDENTIFICATION</scope>
    <source>
        <strain evidence="2">BB02</strain>
    </source>
</reference>
<dbReference type="EnsemblMetazoa" id="BGLB037059-RA">
    <property type="protein sequence ID" value="BGLB037059-PA"/>
    <property type="gene ID" value="BGLB037059"/>
</dbReference>
<feature type="domain" description="C-type lectin" evidence="1">
    <location>
        <begin position="1"/>
        <end position="60"/>
    </location>
</feature>
<evidence type="ECO:0000313" key="3">
    <source>
        <dbReference type="Proteomes" id="UP000076420"/>
    </source>
</evidence>
<proteinExistence type="predicted"/>
<dbReference type="Proteomes" id="UP000076420">
    <property type="component" value="Unassembled WGS sequence"/>
</dbReference>
<gene>
    <name evidence="2" type="primary">106075791</name>
</gene>
<feature type="domain" description="C-type lectin" evidence="1">
    <location>
        <begin position="372"/>
        <end position="489"/>
    </location>
</feature>
<dbReference type="Pfam" id="PF00059">
    <property type="entry name" value="Lectin_C"/>
    <property type="match status" value="4"/>
</dbReference>
<organism evidence="2 3">
    <name type="scientific">Biomphalaria glabrata</name>
    <name type="common">Bloodfluke planorb</name>
    <name type="synonym">Freshwater snail</name>
    <dbReference type="NCBI Taxonomy" id="6526"/>
    <lineage>
        <taxon>Eukaryota</taxon>
        <taxon>Metazoa</taxon>
        <taxon>Spiralia</taxon>
        <taxon>Lophotrochozoa</taxon>
        <taxon>Mollusca</taxon>
        <taxon>Gastropoda</taxon>
        <taxon>Heterobranchia</taxon>
        <taxon>Euthyneura</taxon>
        <taxon>Panpulmonata</taxon>
        <taxon>Hygrophila</taxon>
        <taxon>Lymnaeoidea</taxon>
        <taxon>Planorbidae</taxon>
        <taxon>Biomphalaria</taxon>
    </lineage>
</organism>